<dbReference type="InterPro" id="IPR001810">
    <property type="entry name" value="F-box_dom"/>
</dbReference>
<sequence length="474" mass="53817">MSMSLLCVCLKPPSSGRLPMSLRSLPQEILDRITDEVADESLKSLKRLSLTSQCFLERCRFHIFSRLVISHSTSDKAHRILETNPSLFSNVRKMRMWVYEEPLETSEIQKWELEQISRVLDKVTTLETLCIRNMGSPYRSSGPQTQAIYLGHCKDAFARLFACPKLVNIQIDGFNNFPVHLLHSSPSLQSLSLRNSLSFAEDPHVNAKPKISWDLTSLVAQDKGLTTIHHLLKPCTNSIYANLVNLQFTIKTVQAHTNSMLIINNAAEYSALEMLDLHYHPPFASEEDLVYRSYDELIVSGRTIPSFPLLHYIKLRIDLALHRPSFLVPDLAANMIARMLCTNTQPSLTVAHVIFSWGTPPIGPEFEWEQTFIDGKRGWGRIDDALSDTTRFPKLRAIGMTPSHDFQFPSSDGLSDADRDIIRSGIRAAILAAFPQTRAREGMVFELGYDGRFAKVEERILSQRHEAHRACWRV</sequence>
<dbReference type="OrthoDB" id="2788229at2759"/>
<dbReference type="AlphaFoldDB" id="A0A8H6IDN9"/>
<keyword evidence="3" id="KW-1185">Reference proteome</keyword>
<comment type="caution">
    <text evidence="2">The sequence shown here is derived from an EMBL/GenBank/DDBJ whole genome shotgun (WGS) entry which is preliminary data.</text>
</comment>
<name>A0A8H6IDN9_9AGAR</name>
<evidence type="ECO:0000259" key="1">
    <source>
        <dbReference type="PROSITE" id="PS50181"/>
    </source>
</evidence>
<feature type="domain" description="F-box" evidence="1">
    <location>
        <begin position="19"/>
        <end position="67"/>
    </location>
</feature>
<dbReference type="Proteomes" id="UP000521943">
    <property type="component" value="Unassembled WGS sequence"/>
</dbReference>
<accession>A0A8H6IDN9</accession>
<protein>
    <recommendedName>
        <fullName evidence="1">F-box domain-containing protein</fullName>
    </recommendedName>
</protein>
<gene>
    <name evidence="2" type="ORF">DFP72DRAFT_480331</name>
</gene>
<reference evidence="2 3" key="1">
    <citation type="submission" date="2020-07" db="EMBL/GenBank/DDBJ databases">
        <title>Comparative genomics of pyrophilous fungi reveals a link between fire events and developmental genes.</title>
        <authorList>
            <consortium name="DOE Joint Genome Institute"/>
            <person name="Steindorff A.S."/>
            <person name="Carver A."/>
            <person name="Calhoun S."/>
            <person name="Stillman K."/>
            <person name="Liu H."/>
            <person name="Lipzen A."/>
            <person name="Pangilinan J."/>
            <person name="Labutti K."/>
            <person name="Bruns T.D."/>
            <person name="Grigoriev I.V."/>
        </authorList>
    </citation>
    <scope>NUCLEOTIDE SEQUENCE [LARGE SCALE GENOMIC DNA]</scope>
    <source>
        <strain evidence="2 3">CBS 144469</strain>
    </source>
</reference>
<proteinExistence type="predicted"/>
<dbReference type="EMBL" id="JACGCI010000005">
    <property type="protein sequence ID" value="KAF6763660.1"/>
    <property type="molecule type" value="Genomic_DNA"/>
</dbReference>
<organism evidence="2 3">
    <name type="scientific">Ephemerocybe angulata</name>
    <dbReference type="NCBI Taxonomy" id="980116"/>
    <lineage>
        <taxon>Eukaryota</taxon>
        <taxon>Fungi</taxon>
        <taxon>Dikarya</taxon>
        <taxon>Basidiomycota</taxon>
        <taxon>Agaricomycotina</taxon>
        <taxon>Agaricomycetes</taxon>
        <taxon>Agaricomycetidae</taxon>
        <taxon>Agaricales</taxon>
        <taxon>Agaricineae</taxon>
        <taxon>Psathyrellaceae</taxon>
        <taxon>Ephemerocybe</taxon>
    </lineage>
</organism>
<dbReference type="PROSITE" id="PS50181">
    <property type="entry name" value="FBOX"/>
    <property type="match status" value="1"/>
</dbReference>
<evidence type="ECO:0000313" key="3">
    <source>
        <dbReference type="Proteomes" id="UP000521943"/>
    </source>
</evidence>
<evidence type="ECO:0000313" key="2">
    <source>
        <dbReference type="EMBL" id="KAF6763660.1"/>
    </source>
</evidence>